<evidence type="ECO:0000313" key="2">
    <source>
        <dbReference type="Proteomes" id="UP000199205"/>
    </source>
</evidence>
<gene>
    <name evidence="1" type="ORF">GA0061101_10667</name>
</gene>
<name>A0A1C3VRE4_9HYPH</name>
<accession>A0A1C3VRE4</accession>
<reference evidence="1 2" key="1">
    <citation type="submission" date="2016-08" db="EMBL/GenBank/DDBJ databases">
        <authorList>
            <person name="Seilhamer J.J."/>
        </authorList>
    </citation>
    <scope>NUCLEOTIDE SEQUENCE [LARGE SCALE GENOMIC DNA]</scope>
    <source>
        <strain evidence="1 2">P1-7</strain>
    </source>
</reference>
<dbReference type="RefSeq" id="WP_092573936.1">
    <property type="nucleotide sequence ID" value="NZ_FMAF01000006.1"/>
</dbReference>
<dbReference type="EMBL" id="FMAF01000006">
    <property type="protein sequence ID" value="SCB30145.1"/>
    <property type="molecule type" value="Genomic_DNA"/>
</dbReference>
<organism evidence="1 2">
    <name type="scientific">Rhizobium lusitanum</name>
    <dbReference type="NCBI Taxonomy" id="293958"/>
    <lineage>
        <taxon>Bacteria</taxon>
        <taxon>Pseudomonadati</taxon>
        <taxon>Pseudomonadota</taxon>
        <taxon>Alphaproteobacteria</taxon>
        <taxon>Hyphomicrobiales</taxon>
        <taxon>Rhizobiaceae</taxon>
        <taxon>Rhizobium/Agrobacterium group</taxon>
        <taxon>Rhizobium</taxon>
    </lineage>
</organism>
<dbReference type="OrthoDB" id="9937522at2"/>
<protein>
    <submittedName>
        <fullName evidence="1">Uncharacterized protein</fullName>
    </submittedName>
</protein>
<dbReference type="AlphaFoldDB" id="A0A1C3VRE4"/>
<sequence length="73" mass="7955">MRSEAKVFINDVELSNAQAMALRVAVTQLFADMSADPYSLGEDEHGVAMTKDYKDRCGEILAVMIKVLDSSAS</sequence>
<proteinExistence type="predicted"/>
<dbReference type="Proteomes" id="UP000199205">
    <property type="component" value="Unassembled WGS sequence"/>
</dbReference>
<evidence type="ECO:0000313" key="1">
    <source>
        <dbReference type="EMBL" id="SCB30145.1"/>
    </source>
</evidence>